<sequence length="1867" mass="204758">MAAAAAAGGGGSVNPFLSDSEEDEPEEPRPGGGSSSSTEPGGPAYPRQQPEPAAGSPEELPGLRAAGPGDAAAEPPRVPMDAIAAQLLRDQFLLTALELHTELLESGRELPRLRDFFSNPGNFERQSGTPPAGGALGSLGSGSGLGGAGGREPGPGQLNRAGSISTLDSLDFARYSDDGNRETDERVAVLEFELRKAKETIQALRANLTQAAENEVPLQERKNYKSSPEIQEPIRPLEKRALNFLVNEFLLKNSYKLTSITFSDENHDQDFELWDDVGLNIPKPPDLLQLYRDFGNHHVTARDVVDASVGVEDDELEADTPILGTVPVFETTPQSIEQCLIVQKLEDQISVLNSEKWSLMEQIQRLESEIDLLKNENFAVSTVYGVAPHPSLKQVPLTVSEDNGRYLDIKSSENDNKHGNIEETSLALSAEVDSRTSKDDMLNSVPSKETEKLSSCAPSSKAAVHFDKPNRKLSPAFHQALLSFCRMSADSRLGSEVSRIADSEKSVMLMLGRCLPHIVPNVLLAKREELIPLILCTACLHPEPKERDQLLHILFNLIKRPDDEQRQMILTGCVAFARHVGPTRVEAELLPQCWEQINHKYPERRLLVAESCGALAPYLPKEIRSSLVLSMLQQMLMEDKADLVREAVIKSLGIIMGYIDDPDKYQQGFELLLSALGDPSERVVSATHQVFLPAYAAWTTELGNLQFHLIPTLLNKIEKLLREGEHGLDEHKLHMYLSALQSLIPSLFALVLQNAPFTSKAKLQGEVPQIEVTRFPRPVSPLQDVAIIIGSREQLAVLLQLYDHQLEHEGTTGWETLLWVVNQLLPQLIEIVGKINVASTACVHEFSKFFWRLCRTFGKIFTNTKVKPQFQEILRLSEENIDSTAGNGVLTKATVPIYATGVLTCYIQEEDRKLLVGFLEDVMTMLSLSHAPLDSLKASFVELGANPAYHELLLTVLWYGVVHTSALVRCTAARMFELLVKGVHETLVAQRVVPALITLSSDPEISVRIATIPAFGTIMETVTQRELLERVKMQLASFLEDPQYQDQHSLHTEIIKTFGRVGPNAEPRFRDEFVIPHLHKLALVNNQQSVDSKRLDIATHLFESYSALSCCFISEDLMVNHFLPGLKCLRTDMEHLSPEHEVILSSMIKECEQKVENKTVQEPQGSMSIAASLVSEDTKTKFLNKMGQLTTSGAMLANVFQRKNKLIGMALIRDGITEVPASNLSLQITPPCESEQYYEYSGRCCRKCEPGKYLSARCTATSDSVCQPCGPNEYMDVWNEEDKCLLHKICDQGKALREVNPGNSTFQRQCACTMGYHWNEDCDCCQRNTVCAPGLGVKPPVQQDRDTMCIPCPRGYFSKVSSSTDECKSWTNCSALGMEESVPGTDKSDAICKERKMPEPSEDGTNKILYVLVVILFFVTLIGIVVFIIYYKKKGKKLTADLQNWANEVCSQIKGTKEPPRDAFVTVNITNAAVPQPSEDTCLLVPSGSPVPGNSCCTSGHTPCRNESPSTEPCEAGDFPVVTETDDYQFPPVPTEDEYMDKDLNNADYLSLLSQPNSKAVTSLSEPMEAGENDSLNQYFSGIGSTEDVSVSQGFHPPSNADGAHIATEQLLQKSCQHVHSCPKEIGNKDTDHFATNCDSEKICVRCGILYRESPQKCGKPFCAVADSTSTSSETGSCAQCTCGLNFLSAGQSTVANDLGMEDAPSDSTNMKYQNTNRSTSGTHRSTSGTNSSTSDLPPASGNVTGNSNSTFISSGQVMNFKGDIIVVYLSQNSQEGATASGQSEENVGSPVQEENLSRCETFAGNAQHYKEKCAELQGARPAPGSGGPRWPGGALAQERGPSCCGQASQPVQEEGKLGHFSEKVLN</sequence>
<feature type="compositionally biased region" description="Gly residues" evidence="13">
    <location>
        <begin position="134"/>
        <end position="153"/>
    </location>
</feature>
<dbReference type="PROSITE" id="PS50896">
    <property type="entry name" value="LISH"/>
    <property type="match status" value="1"/>
</dbReference>
<dbReference type="EMBL" id="SWJQ01000246">
    <property type="protein sequence ID" value="TRZ17884.1"/>
    <property type="molecule type" value="Genomic_DNA"/>
</dbReference>
<reference evidence="16" key="1">
    <citation type="submission" date="2019-04" db="EMBL/GenBank/DDBJ databases">
        <title>Genome assembly of Zosterops borbonicus 15179.</title>
        <authorList>
            <person name="Leroy T."/>
            <person name="Anselmetti Y."/>
            <person name="Tilak M.-K."/>
            <person name="Nabholz B."/>
        </authorList>
    </citation>
    <scope>NUCLEOTIDE SEQUENCE</scope>
    <source>
        <strain evidence="16">HGM_15179</strain>
        <tissue evidence="16">Muscle</tissue>
    </source>
</reference>
<evidence type="ECO:0000256" key="8">
    <source>
        <dbReference type="ARBA" id="ARBA00023055"/>
    </source>
</evidence>
<keyword evidence="5" id="KW-0967">Endosome</keyword>
<dbReference type="InterPro" id="IPR040362">
    <property type="entry name" value="RELCH"/>
</dbReference>
<evidence type="ECO:0000256" key="3">
    <source>
        <dbReference type="ARBA" id="ARBA00022448"/>
    </source>
</evidence>
<evidence type="ECO:0000256" key="11">
    <source>
        <dbReference type="PROSITE-ProRule" id="PRU00206"/>
    </source>
</evidence>
<feature type="disulfide bond" evidence="11">
    <location>
        <begin position="1245"/>
        <end position="1258"/>
    </location>
</feature>
<evidence type="ECO:0000256" key="14">
    <source>
        <dbReference type="SAM" id="Phobius"/>
    </source>
</evidence>
<feature type="transmembrane region" description="Helical" evidence="14">
    <location>
        <begin position="1408"/>
        <end position="1431"/>
    </location>
</feature>
<dbReference type="PROSITE" id="PS50050">
    <property type="entry name" value="TNFR_NGFR_2"/>
    <property type="match status" value="1"/>
</dbReference>
<protein>
    <recommendedName>
        <fullName evidence="9">LisH domain and HEAT repeat-containing protein KIAA1468</fullName>
    </recommendedName>
</protein>
<dbReference type="PANTHER" id="PTHR32059">
    <property type="entry name" value="RAB11-BINDING PROTEIN RELCH"/>
    <property type="match status" value="1"/>
</dbReference>
<dbReference type="FunFam" id="1.25.10.10:FF:000080">
    <property type="entry name" value="lisH domain and HEAT repeat-containing protein KIAA1468 homolog"/>
    <property type="match status" value="1"/>
</dbReference>
<dbReference type="SMART" id="SM00667">
    <property type="entry name" value="LisH"/>
    <property type="match status" value="1"/>
</dbReference>
<dbReference type="FunFam" id="1.25.10.10:FF:000218">
    <property type="entry name" value="lisH domain and HEAT repeat-containing protein KIAA1468 homolog isoform X1"/>
    <property type="match status" value="1"/>
</dbReference>
<evidence type="ECO:0000256" key="1">
    <source>
        <dbReference type="ARBA" id="ARBA00004172"/>
    </source>
</evidence>
<dbReference type="OrthoDB" id="1695393at2759"/>
<keyword evidence="8" id="KW-0445">Lipid transport</keyword>
<dbReference type="SMART" id="SM00208">
    <property type="entry name" value="TNFR"/>
    <property type="match status" value="4"/>
</dbReference>
<dbReference type="Proteomes" id="UP000796761">
    <property type="component" value="Unassembled WGS sequence"/>
</dbReference>
<dbReference type="GO" id="GO:0032367">
    <property type="term" value="P:intracellular cholesterol transport"/>
    <property type="evidence" value="ECO:0007669"/>
    <property type="project" value="InterPro"/>
</dbReference>
<evidence type="ECO:0000313" key="17">
    <source>
        <dbReference type="Proteomes" id="UP000796761"/>
    </source>
</evidence>
<dbReference type="Pfam" id="PF18278">
    <property type="entry name" value="RANK_CRD_2"/>
    <property type="match status" value="1"/>
</dbReference>
<evidence type="ECO:0000256" key="7">
    <source>
        <dbReference type="ARBA" id="ARBA00023054"/>
    </source>
</evidence>
<dbReference type="Gene3D" id="1.25.10.10">
    <property type="entry name" value="Leucine-rich Repeat Variant"/>
    <property type="match status" value="2"/>
</dbReference>
<dbReference type="InterPro" id="IPR034040">
    <property type="entry name" value="TNFRSF11A_N"/>
</dbReference>
<evidence type="ECO:0000256" key="10">
    <source>
        <dbReference type="PROSITE-ProRule" id="PRU00103"/>
    </source>
</evidence>
<evidence type="ECO:0000256" key="13">
    <source>
        <dbReference type="SAM" id="MobiDB-lite"/>
    </source>
</evidence>
<keyword evidence="17" id="KW-1185">Reference proteome</keyword>
<dbReference type="PANTHER" id="PTHR32059:SF0">
    <property type="entry name" value="RAB11-BINDING PROTEIN RELCH"/>
    <property type="match status" value="1"/>
</dbReference>
<feature type="compositionally biased region" description="Basic and acidic residues" evidence="13">
    <location>
        <begin position="1854"/>
        <end position="1867"/>
    </location>
</feature>
<keyword evidence="14" id="KW-0812">Transmembrane</keyword>
<dbReference type="SUPFAM" id="SSF48371">
    <property type="entry name" value="ARM repeat"/>
    <property type="match status" value="1"/>
</dbReference>
<organism evidence="16 17">
    <name type="scientific">Zosterops borbonicus</name>
    <dbReference type="NCBI Taxonomy" id="364589"/>
    <lineage>
        <taxon>Eukaryota</taxon>
        <taxon>Metazoa</taxon>
        <taxon>Chordata</taxon>
        <taxon>Craniata</taxon>
        <taxon>Vertebrata</taxon>
        <taxon>Euteleostomi</taxon>
        <taxon>Archelosauria</taxon>
        <taxon>Archosauria</taxon>
        <taxon>Dinosauria</taxon>
        <taxon>Saurischia</taxon>
        <taxon>Theropoda</taxon>
        <taxon>Coelurosauria</taxon>
        <taxon>Aves</taxon>
        <taxon>Neognathae</taxon>
        <taxon>Neoaves</taxon>
        <taxon>Telluraves</taxon>
        <taxon>Australaves</taxon>
        <taxon>Passeriformes</taxon>
        <taxon>Sylvioidea</taxon>
        <taxon>Zosteropidae</taxon>
        <taxon>Zosterops</taxon>
    </lineage>
</organism>
<dbReference type="InterPro" id="IPR001368">
    <property type="entry name" value="TNFR/NGFR_Cys_rich_reg"/>
</dbReference>
<feature type="compositionally biased region" description="Low complexity" evidence="13">
    <location>
        <begin position="62"/>
        <end position="75"/>
    </location>
</feature>
<dbReference type="CDD" id="cd13411">
    <property type="entry name" value="TNFRSF11A"/>
    <property type="match status" value="1"/>
</dbReference>
<gene>
    <name evidence="16" type="ORF">HGM15179_009213</name>
</gene>
<keyword evidence="4" id="KW-0677">Repeat</keyword>
<dbReference type="InterPro" id="IPR022361">
    <property type="entry name" value="TNFR_11A"/>
</dbReference>
<proteinExistence type="predicted"/>
<evidence type="ECO:0000256" key="5">
    <source>
        <dbReference type="ARBA" id="ARBA00022753"/>
    </source>
</evidence>
<feature type="compositionally biased region" description="Polar residues" evidence="13">
    <location>
        <begin position="1706"/>
        <end position="1715"/>
    </location>
</feature>
<keyword evidence="6" id="KW-0333">Golgi apparatus</keyword>
<dbReference type="SUPFAM" id="SSF57586">
    <property type="entry name" value="TNF receptor-like"/>
    <property type="match status" value="2"/>
</dbReference>
<feature type="region of interest" description="Disordered" evidence="13">
    <location>
        <begin position="1698"/>
        <end position="1748"/>
    </location>
</feature>
<evidence type="ECO:0000256" key="6">
    <source>
        <dbReference type="ARBA" id="ARBA00023034"/>
    </source>
</evidence>
<dbReference type="InterPro" id="IPR021133">
    <property type="entry name" value="HEAT_type_2"/>
</dbReference>
<name>A0A8K1LL13_9PASS</name>
<keyword evidence="14" id="KW-0472">Membrane</keyword>
<feature type="compositionally biased region" description="Low complexity" evidence="13">
    <location>
        <begin position="1716"/>
        <end position="1735"/>
    </location>
</feature>
<dbReference type="GO" id="GO:0005802">
    <property type="term" value="C:trans-Golgi network"/>
    <property type="evidence" value="ECO:0007669"/>
    <property type="project" value="InterPro"/>
</dbReference>
<comment type="caution">
    <text evidence="16">The sequence shown here is derived from an EMBL/GenBank/DDBJ whole genome shotgun (WGS) entry which is preliminary data.</text>
</comment>
<dbReference type="InterPro" id="IPR041648">
    <property type="entry name" value="RANK_CRD_2"/>
</dbReference>
<dbReference type="InterPro" id="IPR016024">
    <property type="entry name" value="ARM-type_fold"/>
</dbReference>
<feature type="region of interest" description="Disordered" evidence="13">
    <location>
        <begin position="1819"/>
        <end position="1867"/>
    </location>
</feature>
<feature type="coiled-coil region" evidence="12">
    <location>
        <begin position="342"/>
        <end position="376"/>
    </location>
</feature>
<dbReference type="PROSITE" id="PS50077">
    <property type="entry name" value="HEAT_REPEAT"/>
    <property type="match status" value="1"/>
</dbReference>
<evidence type="ECO:0000256" key="9">
    <source>
        <dbReference type="ARBA" id="ARBA00084053"/>
    </source>
</evidence>
<evidence type="ECO:0000259" key="15">
    <source>
        <dbReference type="PROSITE" id="PS50050"/>
    </source>
</evidence>
<feature type="repeat" description="HEAT" evidence="10">
    <location>
        <begin position="992"/>
        <end position="1030"/>
    </location>
</feature>
<feature type="region of interest" description="Disordered" evidence="13">
    <location>
        <begin position="430"/>
        <end position="451"/>
    </location>
</feature>
<feature type="domain" description="TNFR-Cys" evidence="15">
    <location>
        <begin position="1231"/>
        <end position="1266"/>
    </location>
</feature>
<evidence type="ECO:0000313" key="16">
    <source>
        <dbReference type="EMBL" id="TRZ17884.1"/>
    </source>
</evidence>
<dbReference type="PRINTS" id="PR01974">
    <property type="entry name" value="TNFACTORR11A"/>
</dbReference>
<comment type="subcellular location">
    <subcellularLocation>
        <location evidence="2">Golgi apparatus</location>
        <location evidence="2">trans-Golgi network</location>
    </subcellularLocation>
    <subcellularLocation>
        <location evidence="1">Recycling endosome</location>
    </subcellularLocation>
</comment>
<keyword evidence="14" id="KW-1133">Transmembrane helix</keyword>
<evidence type="ECO:0000256" key="12">
    <source>
        <dbReference type="SAM" id="Coils"/>
    </source>
</evidence>
<dbReference type="InterPro" id="IPR011989">
    <property type="entry name" value="ARM-like"/>
</dbReference>
<keyword evidence="7 12" id="KW-0175">Coiled coil</keyword>
<dbReference type="Gene3D" id="2.10.50.10">
    <property type="entry name" value="Tumor Necrosis Factor Receptor, subunit A, domain 2"/>
    <property type="match status" value="2"/>
</dbReference>
<feature type="coiled-coil region" evidence="12">
    <location>
        <begin position="180"/>
        <end position="214"/>
    </location>
</feature>
<keyword evidence="3" id="KW-0813">Transport</keyword>
<feature type="region of interest" description="Disordered" evidence="13">
    <location>
        <begin position="1"/>
        <end position="76"/>
    </location>
</feature>
<dbReference type="Pfam" id="PF00020">
    <property type="entry name" value="TNFR_c6"/>
    <property type="match status" value="2"/>
</dbReference>
<keyword evidence="11" id="KW-1015">Disulfide bond</keyword>
<feature type="region of interest" description="Disordered" evidence="13">
    <location>
        <begin position="121"/>
        <end position="163"/>
    </location>
</feature>
<feature type="compositionally biased region" description="Basic and acidic residues" evidence="13">
    <location>
        <begin position="432"/>
        <end position="441"/>
    </location>
</feature>
<dbReference type="InterPro" id="IPR006594">
    <property type="entry name" value="LisH"/>
</dbReference>
<accession>A0A8K1LL13</accession>
<feature type="repeat" description="TNFR-Cys" evidence="11">
    <location>
        <begin position="1231"/>
        <end position="1266"/>
    </location>
</feature>
<dbReference type="GO" id="GO:0055037">
    <property type="term" value="C:recycling endosome"/>
    <property type="evidence" value="ECO:0007669"/>
    <property type="project" value="UniProtKB-SubCell"/>
</dbReference>
<dbReference type="PROSITE" id="PS00652">
    <property type="entry name" value="TNFR_NGFR_1"/>
    <property type="match status" value="1"/>
</dbReference>
<evidence type="ECO:0000256" key="4">
    <source>
        <dbReference type="ARBA" id="ARBA00022737"/>
    </source>
</evidence>
<feature type="disulfide bond" evidence="11">
    <location>
        <begin position="1248"/>
        <end position="1266"/>
    </location>
</feature>
<comment type="caution">
    <text evidence="11">Lacks conserved residue(s) required for the propagation of feature annotation.</text>
</comment>
<evidence type="ECO:0000256" key="2">
    <source>
        <dbReference type="ARBA" id="ARBA00004601"/>
    </source>
</evidence>